<dbReference type="GO" id="GO:0005737">
    <property type="term" value="C:cytoplasm"/>
    <property type="evidence" value="ECO:0007669"/>
    <property type="project" value="TreeGrafter"/>
</dbReference>
<evidence type="ECO:0000313" key="5">
    <source>
        <dbReference type="Proteomes" id="UP000324800"/>
    </source>
</evidence>
<keyword evidence="2" id="KW-0560">Oxidoreductase</keyword>
<feature type="non-terminal residue" evidence="4">
    <location>
        <position position="1"/>
    </location>
</feature>
<dbReference type="GO" id="GO:0006081">
    <property type="term" value="P:aldehyde metabolic process"/>
    <property type="evidence" value="ECO:0007669"/>
    <property type="project" value="InterPro"/>
</dbReference>
<feature type="domain" description="Aldehyde dehydrogenase" evidence="3">
    <location>
        <begin position="100"/>
        <end position="241"/>
    </location>
</feature>
<dbReference type="InterPro" id="IPR016161">
    <property type="entry name" value="Ald_DH/histidinol_DH"/>
</dbReference>
<dbReference type="FunFam" id="3.40.309.10:FF:000003">
    <property type="entry name" value="Aldehyde dehydrogenase"/>
    <property type="match status" value="1"/>
</dbReference>
<evidence type="ECO:0000313" key="4">
    <source>
        <dbReference type="EMBL" id="KAA6383692.1"/>
    </source>
</evidence>
<dbReference type="SUPFAM" id="SSF53720">
    <property type="entry name" value="ALDH-like"/>
    <property type="match status" value="1"/>
</dbReference>
<accession>A0A5J4VM52</accession>
<evidence type="ECO:0000256" key="1">
    <source>
        <dbReference type="ARBA" id="ARBA00009986"/>
    </source>
</evidence>
<dbReference type="PANTHER" id="PTHR43570:SF16">
    <property type="entry name" value="ALDEHYDE DEHYDROGENASE TYPE III, ISOFORM Q"/>
    <property type="match status" value="1"/>
</dbReference>
<dbReference type="Gene3D" id="3.40.309.10">
    <property type="entry name" value="Aldehyde Dehydrogenase, Chain A, domain 2"/>
    <property type="match status" value="1"/>
</dbReference>
<reference evidence="4 5" key="1">
    <citation type="submission" date="2019-03" db="EMBL/GenBank/DDBJ databases">
        <title>Single cell metagenomics reveals metabolic interactions within the superorganism composed of flagellate Streblomastix strix and complex community of Bacteroidetes bacteria on its surface.</title>
        <authorList>
            <person name="Treitli S.C."/>
            <person name="Kolisko M."/>
            <person name="Husnik F."/>
            <person name="Keeling P."/>
            <person name="Hampl V."/>
        </authorList>
    </citation>
    <scope>NUCLEOTIDE SEQUENCE [LARGE SCALE GENOMIC DNA]</scope>
    <source>
        <strain evidence="4">ST1C</strain>
    </source>
</reference>
<name>A0A5J4VM52_9EUKA</name>
<dbReference type="Proteomes" id="UP000324800">
    <property type="component" value="Unassembled WGS sequence"/>
</dbReference>
<dbReference type="PROSITE" id="PS00070">
    <property type="entry name" value="ALDEHYDE_DEHYDR_CYS"/>
    <property type="match status" value="1"/>
</dbReference>
<evidence type="ECO:0000259" key="3">
    <source>
        <dbReference type="Pfam" id="PF00171"/>
    </source>
</evidence>
<sequence length="270" mass="30148">GKSPVIVDDTADLELAARRLVMGKFINSGQTCIAPDYVLADEKIVGELIAQMKKYIVQFFGEDPQKSEDLSRIAAKRQFDRLIKVLNDGLEKGNEGEDEQKLIESYSGKGHILLWGGKSDEGDLYIEPTLLLAKIDSESQVMKEEIFGPLFPIIPVKSEGFIDTAISFINQRDKPLAMYGFTDNKKTKEKITNLTSSGSLSFNECLLQLANKELPFGGVGESGMGFYHGIFSFEAFSHLKSYMDKTKSFDIGTRYPPYNPSKLKLMKTIM</sequence>
<dbReference type="EMBL" id="SNRW01006117">
    <property type="protein sequence ID" value="KAA6383692.1"/>
    <property type="molecule type" value="Genomic_DNA"/>
</dbReference>
<organism evidence="4 5">
    <name type="scientific">Streblomastix strix</name>
    <dbReference type="NCBI Taxonomy" id="222440"/>
    <lineage>
        <taxon>Eukaryota</taxon>
        <taxon>Metamonada</taxon>
        <taxon>Preaxostyla</taxon>
        <taxon>Oxymonadida</taxon>
        <taxon>Streblomastigidae</taxon>
        <taxon>Streblomastix</taxon>
    </lineage>
</organism>
<dbReference type="OrthoDB" id="440325at2759"/>
<dbReference type="PANTHER" id="PTHR43570">
    <property type="entry name" value="ALDEHYDE DEHYDROGENASE"/>
    <property type="match status" value="1"/>
</dbReference>
<dbReference type="InterPro" id="IPR016160">
    <property type="entry name" value="Ald_DH_CS_CYS"/>
</dbReference>
<dbReference type="InterPro" id="IPR016163">
    <property type="entry name" value="Ald_DH_C"/>
</dbReference>
<dbReference type="GO" id="GO:0004029">
    <property type="term" value="F:aldehyde dehydrogenase (NAD+) activity"/>
    <property type="evidence" value="ECO:0007669"/>
    <property type="project" value="TreeGrafter"/>
</dbReference>
<dbReference type="AlphaFoldDB" id="A0A5J4VM52"/>
<protein>
    <submittedName>
        <fullName evidence="4">Aldehyde dehydrogenase</fullName>
    </submittedName>
</protein>
<comment type="similarity">
    <text evidence="1">Belongs to the aldehyde dehydrogenase family.</text>
</comment>
<evidence type="ECO:0000256" key="2">
    <source>
        <dbReference type="ARBA" id="ARBA00023002"/>
    </source>
</evidence>
<dbReference type="InterPro" id="IPR016162">
    <property type="entry name" value="Ald_DH_N"/>
</dbReference>
<proteinExistence type="inferred from homology"/>
<dbReference type="InterPro" id="IPR015590">
    <property type="entry name" value="Aldehyde_DH_dom"/>
</dbReference>
<feature type="domain" description="Aldehyde dehydrogenase" evidence="3">
    <location>
        <begin position="1"/>
        <end position="94"/>
    </location>
</feature>
<gene>
    <name evidence="4" type="ORF">EZS28_020781</name>
</gene>
<dbReference type="Gene3D" id="3.40.605.10">
    <property type="entry name" value="Aldehyde Dehydrogenase, Chain A, domain 1"/>
    <property type="match status" value="1"/>
</dbReference>
<dbReference type="Pfam" id="PF00171">
    <property type="entry name" value="Aldedh"/>
    <property type="match status" value="2"/>
</dbReference>
<comment type="caution">
    <text evidence="4">The sequence shown here is derived from an EMBL/GenBank/DDBJ whole genome shotgun (WGS) entry which is preliminary data.</text>
</comment>
<dbReference type="InterPro" id="IPR012394">
    <property type="entry name" value="Aldehyde_DH_NAD(P)"/>
</dbReference>